<accession>A0ABN2DL71</accession>
<sequence>MRPLLLGAAVLLGVAACGGGGSGKEPAVTAPSSIAVTSPAFRDGGTIPRKYTCDGESLPPPLAWSNIPANARALALVVDDPDAPNGTFTHWVVLDVEPIAATLAEGGVLPGVKQAKNSGGKTGYYPPCPPSGTHHYRFTVYALSQPTGLLNGAGLSEALKAIDAKTIARGRLTATYSR</sequence>
<dbReference type="PANTHER" id="PTHR30289:SF1">
    <property type="entry name" value="PEBP (PHOSPHATIDYLETHANOLAMINE-BINDING PROTEIN) FAMILY PROTEIN"/>
    <property type="match status" value="1"/>
</dbReference>
<dbReference type="CDD" id="cd00865">
    <property type="entry name" value="PEBP_bact_arch"/>
    <property type="match status" value="1"/>
</dbReference>
<proteinExistence type="inferred from homology"/>
<dbReference type="InterPro" id="IPR008914">
    <property type="entry name" value="PEBP"/>
</dbReference>
<dbReference type="PANTHER" id="PTHR30289">
    <property type="entry name" value="UNCHARACTERIZED PROTEIN YBCL-RELATED"/>
    <property type="match status" value="1"/>
</dbReference>
<dbReference type="InterPro" id="IPR005247">
    <property type="entry name" value="YbhB_YbcL/LppC-like"/>
</dbReference>
<evidence type="ECO:0000313" key="2">
    <source>
        <dbReference type="EMBL" id="GAA1579815.1"/>
    </source>
</evidence>
<evidence type="ECO:0000313" key="3">
    <source>
        <dbReference type="Proteomes" id="UP001500190"/>
    </source>
</evidence>
<name>A0ABN2DL71_9ACTN</name>
<comment type="similarity">
    <text evidence="1">Belongs to the UPF0098 family.</text>
</comment>
<dbReference type="Proteomes" id="UP001500190">
    <property type="component" value="Unassembled WGS sequence"/>
</dbReference>
<comment type="caution">
    <text evidence="2">The sequence shown here is derived from an EMBL/GenBank/DDBJ whole genome shotgun (WGS) entry which is preliminary data.</text>
</comment>
<dbReference type="NCBIfam" id="TIGR00481">
    <property type="entry name" value="YbhB/YbcL family Raf kinase inhibitor-like protein"/>
    <property type="match status" value="1"/>
</dbReference>
<dbReference type="PROSITE" id="PS51257">
    <property type="entry name" value="PROKAR_LIPOPROTEIN"/>
    <property type="match status" value="1"/>
</dbReference>
<reference evidence="2 3" key="1">
    <citation type="journal article" date="2019" name="Int. J. Syst. Evol. Microbiol.">
        <title>The Global Catalogue of Microorganisms (GCM) 10K type strain sequencing project: providing services to taxonomists for standard genome sequencing and annotation.</title>
        <authorList>
            <consortium name="The Broad Institute Genomics Platform"/>
            <consortium name="The Broad Institute Genome Sequencing Center for Infectious Disease"/>
            <person name="Wu L."/>
            <person name="Ma J."/>
        </authorList>
    </citation>
    <scope>NUCLEOTIDE SEQUENCE [LARGE SCALE GENOMIC DNA]</scope>
    <source>
        <strain evidence="2 3">JCM 14304</strain>
    </source>
</reference>
<dbReference type="RefSeq" id="WP_344190391.1">
    <property type="nucleotide sequence ID" value="NZ_BAAAND010000004.1"/>
</dbReference>
<gene>
    <name evidence="2" type="ORF">GCM10009742_25300</name>
</gene>
<keyword evidence="2" id="KW-0649">Protein kinase inhibitor</keyword>
<evidence type="ECO:0000256" key="1">
    <source>
        <dbReference type="ARBA" id="ARBA00007120"/>
    </source>
</evidence>
<dbReference type="Gene3D" id="3.90.280.10">
    <property type="entry name" value="PEBP-like"/>
    <property type="match status" value="1"/>
</dbReference>
<protein>
    <submittedName>
        <fullName evidence="2">YbhB/YbcL family Raf kinase inhibitor-like protein</fullName>
    </submittedName>
</protein>
<dbReference type="InterPro" id="IPR036610">
    <property type="entry name" value="PEBP-like_sf"/>
</dbReference>
<keyword evidence="3" id="KW-1185">Reference proteome</keyword>
<dbReference type="SUPFAM" id="SSF49777">
    <property type="entry name" value="PEBP-like"/>
    <property type="match status" value="1"/>
</dbReference>
<dbReference type="Pfam" id="PF01161">
    <property type="entry name" value="PBP"/>
    <property type="match status" value="1"/>
</dbReference>
<dbReference type="EMBL" id="BAAAND010000004">
    <property type="protein sequence ID" value="GAA1579815.1"/>
    <property type="molecule type" value="Genomic_DNA"/>
</dbReference>
<organism evidence="2 3">
    <name type="scientific">Kribbella karoonensis</name>
    <dbReference type="NCBI Taxonomy" id="324851"/>
    <lineage>
        <taxon>Bacteria</taxon>
        <taxon>Bacillati</taxon>
        <taxon>Actinomycetota</taxon>
        <taxon>Actinomycetes</taxon>
        <taxon>Propionibacteriales</taxon>
        <taxon>Kribbellaceae</taxon>
        <taxon>Kribbella</taxon>
    </lineage>
</organism>
<dbReference type="GO" id="GO:0004860">
    <property type="term" value="F:protein kinase inhibitor activity"/>
    <property type="evidence" value="ECO:0007669"/>
    <property type="project" value="UniProtKB-KW"/>
</dbReference>